<proteinExistence type="predicted"/>
<gene>
    <name evidence="1" type="ORF">lb338_phage_159</name>
</gene>
<protein>
    <submittedName>
        <fullName evidence="1">Uncharacterized protein</fullName>
    </submittedName>
</protein>
<accession>C1KFR9</accession>
<evidence type="ECO:0000313" key="1">
    <source>
        <dbReference type="EMBL" id="ACO37080.1"/>
    </source>
</evidence>
<dbReference type="EMBL" id="FJ822135">
    <property type="protein sequence ID" value="ACO37080.1"/>
    <property type="molecule type" value="Genomic_DNA"/>
</dbReference>
<organism evidence="1 2">
    <name type="scientific">Lactobacillus phage Lb338-1</name>
    <dbReference type="NCBI Taxonomy" id="2892342"/>
    <lineage>
        <taxon>Viruses</taxon>
        <taxon>Duplodnaviria</taxon>
        <taxon>Heunggongvirae</taxon>
        <taxon>Uroviricota</taxon>
        <taxon>Caudoviricetes</taxon>
        <taxon>Herelleviridae</taxon>
        <taxon>Mooreparkvirus</taxon>
        <taxon>Mooreparkvirus Lb3381</taxon>
    </lineage>
</organism>
<name>C1KFR9_9CAUD</name>
<dbReference type="KEGG" id="vg:7751014"/>
<dbReference type="RefSeq" id="YP_002790838.1">
    <property type="nucleotide sequence ID" value="NC_012530.1"/>
</dbReference>
<dbReference type="Proteomes" id="UP000001878">
    <property type="component" value="Segment"/>
</dbReference>
<evidence type="ECO:0000313" key="2">
    <source>
        <dbReference type="Proteomes" id="UP000001878"/>
    </source>
</evidence>
<reference evidence="1 2" key="1">
    <citation type="journal article" date="2009" name="Gene">
        <title>Genome of a virulent bacteriophage Lb338-1 that lyses the probiotic Lactobacillus paracasei cheese strain.</title>
        <authorList>
            <person name="Alemayehu D."/>
            <person name="Ross R.P."/>
            <person name="O'Sullivan O."/>
            <person name="Coffey A."/>
            <person name="Stanton C."/>
            <person name="Fitzgerald G.F."/>
            <person name="McAuliffe O."/>
        </authorList>
    </citation>
    <scope>NUCLEOTIDE SEQUENCE [LARGE SCALE GENOMIC DNA]</scope>
    <source>
        <strain evidence="1">Lb338-1</strain>
    </source>
</reference>
<keyword evidence="2" id="KW-1185">Reference proteome</keyword>
<dbReference type="GeneID" id="7751014"/>
<sequence>MTQWTLYTDDTPIGILSAKESRTNSRIFKSGTPLKDVLKGTYTGVIVAGNFLVDEETSKLSDSFPPYLYLATYPNKLLQSKSYSNKETNWLRLYKLLSSNNLIDNYFGQLYKAYNDFVLQLDDNYSVTYAGFHLTDHLLIASKAYRYADKVEYNSPVVRELMEEKEDYISKKLARRYQFTKGDLQFSVVKADMYMHEIALRCQIDSAKLGYKNAVFVQNGNFVVVHKSPEVNIMDSLGIDNLEQVGNTYSFFMDNLEDYTLAEALRSTLVIPKNVDM</sequence>